<reference evidence="4 5" key="1">
    <citation type="submission" date="2023-08" db="EMBL/GenBank/DDBJ databases">
        <title>A Necator americanus chromosomal reference genome.</title>
        <authorList>
            <person name="Ilik V."/>
            <person name="Petrzelkova K.J."/>
            <person name="Pardy F."/>
            <person name="Fuh T."/>
            <person name="Niatou-Singa F.S."/>
            <person name="Gouil Q."/>
            <person name="Baker L."/>
            <person name="Ritchie M.E."/>
            <person name="Jex A.R."/>
            <person name="Gazzola D."/>
            <person name="Li H."/>
            <person name="Toshio Fujiwara R."/>
            <person name="Zhan B."/>
            <person name="Aroian R.V."/>
            <person name="Pafco B."/>
            <person name="Schwarz E.M."/>
        </authorList>
    </citation>
    <scope>NUCLEOTIDE SEQUENCE [LARGE SCALE GENOMIC DNA]</scope>
    <source>
        <strain evidence="4 5">Aroian</strain>
        <tissue evidence="4">Whole animal</tissue>
    </source>
</reference>
<keyword evidence="3" id="KW-0732">Signal</keyword>
<feature type="region of interest" description="Disordered" evidence="1">
    <location>
        <begin position="239"/>
        <end position="321"/>
    </location>
</feature>
<keyword evidence="2" id="KW-0812">Transmembrane</keyword>
<feature type="compositionally biased region" description="Basic and acidic residues" evidence="1">
    <location>
        <begin position="262"/>
        <end position="272"/>
    </location>
</feature>
<accession>A0ABR1DI21</accession>
<keyword evidence="5" id="KW-1185">Reference proteome</keyword>
<evidence type="ECO:0000256" key="1">
    <source>
        <dbReference type="SAM" id="MobiDB-lite"/>
    </source>
</evidence>
<feature type="compositionally biased region" description="Basic and acidic residues" evidence="1">
    <location>
        <begin position="306"/>
        <end position="321"/>
    </location>
</feature>
<sequence length="321" mass="36535">MLTRGVLLMLVLAKTVRASFFIDLEVCHAPGRNLWKKETVNVRDNVAFIHNCQIYAGAAKVPFVLTQCIRNSEAHLAIPNSVRILRIDFLSEDIEWCTVQEKLVLKDGRSTQIVLDQYFECEQYAPRLEDDVRVYLSCDPHFAHPVIIVMLDRFRKTPLVYYLQAFFYGWCISIILSATIFLLINVLKPEVMVIQMKESEEKEAPNKNRLLGGKSLKAVLAAARTAAFSTFSKRQEYQDLDAPESPNCEGNVKTPTENPAPQRERSRTKIHDLQGVMKNIKNGQRDIDGEGKAKGKSKSKNIGNDKIQKKSENKKLKPKEQ</sequence>
<protein>
    <submittedName>
        <fullName evidence="4">Uncharacterized protein</fullName>
    </submittedName>
</protein>
<feature type="signal peptide" evidence="3">
    <location>
        <begin position="1"/>
        <end position="18"/>
    </location>
</feature>
<evidence type="ECO:0000313" key="4">
    <source>
        <dbReference type="EMBL" id="KAK6750027.1"/>
    </source>
</evidence>
<keyword evidence="2" id="KW-0472">Membrane</keyword>
<organism evidence="4 5">
    <name type="scientific">Necator americanus</name>
    <name type="common">Human hookworm</name>
    <dbReference type="NCBI Taxonomy" id="51031"/>
    <lineage>
        <taxon>Eukaryota</taxon>
        <taxon>Metazoa</taxon>
        <taxon>Ecdysozoa</taxon>
        <taxon>Nematoda</taxon>
        <taxon>Chromadorea</taxon>
        <taxon>Rhabditida</taxon>
        <taxon>Rhabditina</taxon>
        <taxon>Rhabditomorpha</taxon>
        <taxon>Strongyloidea</taxon>
        <taxon>Ancylostomatidae</taxon>
        <taxon>Bunostominae</taxon>
        <taxon>Necator</taxon>
    </lineage>
</organism>
<dbReference type="EMBL" id="JAVFWL010000004">
    <property type="protein sequence ID" value="KAK6750027.1"/>
    <property type="molecule type" value="Genomic_DNA"/>
</dbReference>
<comment type="caution">
    <text evidence="4">The sequence shown here is derived from an EMBL/GenBank/DDBJ whole genome shotgun (WGS) entry which is preliminary data.</text>
</comment>
<proteinExistence type="predicted"/>
<dbReference type="Proteomes" id="UP001303046">
    <property type="component" value="Unassembled WGS sequence"/>
</dbReference>
<evidence type="ECO:0000313" key="5">
    <source>
        <dbReference type="Proteomes" id="UP001303046"/>
    </source>
</evidence>
<feature type="chain" id="PRO_5046539120" evidence="3">
    <location>
        <begin position="19"/>
        <end position="321"/>
    </location>
</feature>
<gene>
    <name evidence="4" type="primary">Necator_chrIV.g15474</name>
    <name evidence="4" type="ORF">RB195_002179</name>
</gene>
<feature type="compositionally biased region" description="Basic and acidic residues" evidence="1">
    <location>
        <begin position="283"/>
        <end position="293"/>
    </location>
</feature>
<feature type="transmembrane region" description="Helical" evidence="2">
    <location>
        <begin position="165"/>
        <end position="187"/>
    </location>
</feature>
<evidence type="ECO:0000256" key="3">
    <source>
        <dbReference type="SAM" id="SignalP"/>
    </source>
</evidence>
<evidence type="ECO:0000256" key="2">
    <source>
        <dbReference type="SAM" id="Phobius"/>
    </source>
</evidence>
<name>A0ABR1DI21_NECAM</name>
<keyword evidence="2" id="KW-1133">Transmembrane helix</keyword>